<dbReference type="InterPro" id="IPR004045">
    <property type="entry name" value="Glutathione_S-Trfase_N"/>
</dbReference>
<keyword evidence="5" id="KW-1185">Reference proteome</keyword>
<evidence type="ECO:0000259" key="2">
    <source>
        <dbReference type="PROSITE" id="PS50404"/>
    </source>
</evidence>
<dbReference type="CDD" id="cd03207">
    <property type="entry name" value="GST_C_8"/>
    <property type="match status" value="1"/>
</dbReference>
<sequence>MYTLTTYRSVPSFAIGFVRDLRVRWALEEAGLPYQLRLIEFDERHSPAYRQQQPFGQVPMLQDGDLSLFESGAILLHLGEKTPALLLDAPAARAHVHTWMFAALNTVEPHVLNLVSLLAFSSGEAWAKERRPALEETVLQRLRDLDAWLEGREYLAGGFSAADILMVTVLRLLGATDHVARFPHLKAYLDRCTARAAFKKALADQLALYAPKVANA</sequence>
<dbReference type="InterPro" id="IPR010987">
    <property type="entry name" value="Glutathione-S-Trfase_C-like"/>
</dbReference>
<dbReference type="SFLD" id="SFLDG00358">
    <property type="entry name" value="Main_(cytGST)"/>
    <property type="match status" value="1"/>
</dbReference>
<dbReference type="SUPFAM" id="SSF47616">
    <property type="entry name" value="GST C-terminal domain-like"/>
    <property type="match status" value="1"/>
</dbReference>
<feature type="domain" description="GST N-terminal" evidence="2">
    <location>
        <begin position="22"/>
        <end position="86"/>
    </location>
</feature>
<dbReference type="Proteomes" id="UP001206126">
    <property type="component" value="Unassembled WGS sequence"/>
</dbReference>
<comment type="similarity">
    <text evidence="1">Belongs to the GST superfamily.</text>
</comment>
<dbReference type="CDD" id="cd03046">
    <property type="entry name" value="GST_N_GTT1_like"/>
    <property type="match status" value="1"/>
</dbReference>
<dbReference type="Gene3D" id="3.40.30.10">
    <property type="entry name" value="Glutaredoxin"/>
    <property type="match status" value="1"/>
</dbReference>
<dbReference type="InterPro" id="IPR036249">
    <property type="entry name" value="Thioredoxin-like_sf"/>
</dbReference>
<name>A0ABT2DHE3_9BURK</name>
<dbReference type="Gene3D" id="1.20.1050.10">
    <property type="match status" value="1"/>
</dbReference>
<dbReference type="InterPro" id="IPR004046">
    <property type="entry name" value="GST_C"/>
</dbReference>
<gene>
    <name evidence="4" type="ORF">NX774_22645</name>
</gene>
<reference evidence="4 5" key="1">
    <citation type="submission" date="2022-08" db="EMBL/GenBank/DDBJ databases">
        <title>Reclassification of Massilia species as members of the genera Telluria, Duganella, Pseudoduganella, Mokoshia gen. nov. and Zemynaea gen. nov. using orthogonal and non-orthogonal genome-based approaches.</title>
        <authorList>
            <person name="Bowman J.P."/>
        </authorList>
    </citation>
    <scope>NUCLEOTIDE SEQUENCE [LARGE SCALE GENOMIC DNA]</scope>
    <source>
        <strain evidence="4 5">JCM 31605</strain>
    </source>
</reference>
<dbReference type="EMBL" id="JANUHB010000008">
    <property type="protein sequence ID" value="MCS0810732.1"/>
    <property type="molecule type" value="Genomic_DNA"/>
</dbReference>
<protein>
    <submittedName>
        <fullName evidence="4">Glutathione S-transferase family protein</fullName>
    </submittedName>
</protein>
<evidence type="ECO:0000259" key="3">
    <source>
        <dbReference type="PROSITE" id="PS50405"/>
    </source>
</evidence>
<dbReference type="PANTHER" id="PTHR44051:SF8">
    <property type="entry name" value="GLUTATHIONE S-TRANSFERASE GSTA"/>
    <property type="match status" value="1"/>
</dbReference>
<proteinExistence type="inferred from homology"/>
<dbReference type="PROSITE" id="PS50404">
    <property type="entry name" value="GST_NTER"/>
    <property type="match status" value="1"/>
</dbReference>
<dbReference type="Pfam" id="PF02798">
    <property type="entry name" value="GST_N"/>
    <property type="match status" value="1"/>
</dbReference>
<dbReference type="PANTHER" id="PTHR44051">
    <property type="entry name" value="GLUTATHIONE S-TRANSFERASE-RELATED"/>
    <property type="match status" value="1"/>
</dbReference>
<feature type="domain" description="GST C-terminal" evidence="3">
    <location>
        <begin position="89"/>
        <end position="213"/>
    </location>
</feature>
<dbReference type="Pfam" id="PF00043">
    <property type="entry name" value="GST_C"/>
    <property type="match status" value="1"/>
</dbReference>
<evidence type="ECO:0000256" key="1">
    <source>
        <dbReference type="RuleBase" id="RU003494"/>
    </source>
</evidence>
<dbReference type="InterPro" id="IPR040079">
    <property type="entry name" value="Glutathione_S-Trfase"/>
</dbReference>
<comment type="caution">
    <text evidence="4">The sequence shown here is derived from an EMBL/GenBank/DDBJ whole genome shotgun (WGS) entry which is preliminary data.</text>
</comment>
<accession>A0ABT2DHE3</accession>
<dbReference type="SFLD" id="SFLDS00019">
    <property type="entry name" value="Glutathione_Transferase_(cytos"/>
    <property type="match status" value="1"/>
</dbReference>
<dbReference type="RefSeq" id="WP_258824560.1">
    <property type="nucleotide sequence ID" value="NZ_JANUHB010000008.1"/>
</dbReference>
<dbReference type="PROSITE" id="PS50405">
    <property type="entry name" value="GST_CTER"/>
    <property type="match status" value="1"/>
</dbReference>
<dbReference type="SUPFAM" id="SSF52833">
    <property type="entry name" value="Thioredoxin-like"/>
    <property type="match status" value="1"/>
</dbReference>
<evidence type="ECO:0000313" key="5">
    <source>
        <dbReference type="Proteomes" id="UP001206126"/>
    </source>
</evidence>
<evidence type="ECO:0000313" key="4">
    <source>
        <dbReference type="EMBL" id="MCS0810732.1"/>
    </source>
</evidence>
<dbReference type="InterPro" id="IPR036282">
    <property type="entry name" value="Glutathione-S-Trfase_C_sf"/>
</dbReference>
<organism evidence="4 5">
    <name type="scientific">Massilia agilis</name>
    <dbReference type="NCBI Taxonomy" id="1811226"/>
    <lineage>
        <taxon>Bacteria</taxon>
        <taxon>Pseudomonadati</taxon>
        <taxon>Pseudomonadota</taxon>
        <taxon>Betaproteobacteria</taxon>
        <taxon>Burkholderiales</taxon>
        <taxon>Oxalobacteraceae</taxon>
        <taxon>Telluria group</taxon>
        <taxon>Massilia</taxon>
    </lineage>
</organism>